<proteinExistence type="predicted"/>
<dbReference type="Proteomes" id="UP000095281">
    <property type="component" value="Unplaced"/>
</dbReference>
<sequence length="349" mass="41628">MFYLGIEVKIDILKCLNFKQLFSVRQVNSHFNAVIDRYEKILARKEFDSFTIWENALKKHIPLYLYTDFVKSKTNFSVLLEDGDNIFILKLPKYPKTIKKLKILRCWFERLFSCAFKEITFTCVVFNSKVIKLIFYDKDLSKFQLNTKNALFCYSNPNYEKALEFSQNYLFVHELFQIGFAWSEEFKQYTKTVLKIILSNGKNFSKISFAVFSTSYILSHNFSGAVMSPMPVVLRSIDSFDLNLFSIMMRIIGTSNDCSKIMSAIEFYKILWPNFKLPNRAENVQREECLIKNKRYNLIKYKITNIQNPQFKFLIKQWHNDDENNYIVKLQIHRINDSEDFYEFKPYSR</sequence>
<accession>A0A1I8BIL2</accession>
<evidence type="ECO:0000313" key="3">
    <source>
        <dbReference type="WBParaSite" id="MhA1_Contig2402.frz3.gene1"/>
    </source>
</evidence>
<dbReference type="WBParaSite" id="MhA1_Contig2402.frz3.gene1">
    <property type="protein sequence ID" value="MhA1_Contig2402.frz3.gene1"/>
    <property type="gene ID" value="MhA1_Contig2402.frz3.gene1"/>
</dbReference>
<dbReference type="Pfam" id="PF00646">
    <property type="entry name" value="F-box"/>
    <property type="match status" value="1"/>
</dbReference>
<reference evidence="3" key="1">
    <citation type="submission" date="2016-11" db="UniProtKB">
        <authorList>
            <consortium name="WormBaseParasite"/>
        </authorList>
    </citation>
    <scope>IDENTIFICATION</scope>
</reference>
<evidence type="ECO:0000259" key="1">
    <source>
        <dbReference type="Pfam" id="PF00646"/>
    </source>
</evidence>
<dbReference type="InterPro" id="IPR001810">
    <property type="entry name" value="F-box_dom"/>
</dbReference>
<dbReference type="AlphaFoldDB" id="A0A1I8BIL2"/>
<keyword evidence="2" id="KW-1185">Reference proteome</keyword>
<evidence type="ECO:0000313" key="2">
    <source>
        <dbReference type="Proteomes" id="UP000095281"/>
    </source>
</evidence>
<feature type="domain" description="F-box" evidence="1">
    <location>
        <begin position="6"/>
        <end position="37"/>
    </location>
</feature>
<protein>
    <submittedName>
        <fullName evidence="3">F-box domain-containing protein</fullName>
    </submittedName>
</protein>
<name>A0A1I8BIL2_MELHA</name>
<organism evidence="2 3">
    <name type="scientific">Meloidogyne hapla</name>
    <name type="common">Root-knot nematode worm</name>
    <dbReference type="NCBI Taxonomy" id="6305"/>
    <lineage>
        <taxon>Eukaryota</taxon>
        <taxon>Metazoa</taxon>
        <taxon>Ecdysozoa</taxon>
        <taxon>Nematoda</taxon>
        <taxon>Chromadorea</taxon>
        <taxon>Rhabditida</taxon>
        <taxon>Tylenchina</taxon>
        <taxon>Tylenchomorpha</taxon>
        <taxon>Tylenchoidea</taxon>
        <taxon>Meloidogynidae</taxon>
        <taxon>Meloidogyninae</taxon>
        <taxon>Meloidogyne</taxon>
    </lineage>
</organism>